<dbReference type="GO" id="GO:0016567">
    <property type="term" value="P:protein ubiquitination"/>
    <property type="evidence" value="ECO:0007669"/>
    <property type="project" value="TreeGrafter"/>
</dbReference>
<dbReference type="Pfam" id="PF14369">
    <property type="entry name" value="Zn_ribbon_19"/>
    <property type="match status" value="1"/>
</dbReference>
<keyword evidence="6" id="KW-0833">Ubl conjugation pathway</keyword>
<keyword evidence="5 8" id="KW-0863">Zinc-finger</keyword>
<evidence type="ECO:0000256" key="2">
    <source>
        <dbReference type="ARBA" id="ARBA00012483"/>
    </source>
</evidence>
<dbReference type="GO" id="GO:0061630">
    <property type="term" value="F:ubiquitin protein ligase activity"/>
    <property type="evidence" value="ECO:0007669"/>
    <property type="project" value="UniProtKB-EC"/>
</dbReference>
<feature type="region of interest" description="Disordered" evidence="9">
    <location>
        <begin position="44"/>
        <end position="64"/>
    </location>
</feature>
<dbReference type="SUPFAM" id="SSF57850">
    <property type="entry name" value="RING/U-box"/>
    <property type="match status" value="1"/>
</dbReference>
<evidence type="ECO:0000313" key="11">
    <source>
        <dbReference type="EMBL" id="KAK9714175.1"/>
    </source>
</evidence>
<evidence type="ECO:0000256" key="5">
    <source>
        <dbReference type="ARBA" id="ARBA00022771"/>
    </source>
</evidence>
<dbReference type="InterPro" id="IPR039525">
    <property type="entry name" value="RNF126-like_zinc-ribbon"/>
</dbReference>
<accession>A0AAW1K7Y0</accession>
<dbReference type="Pfam" id="PF13639">
    <property type="entry name" value="zf-RING_2"/>
    <property type="match status" value="1"/>
</dbReference>
<evidence type="ECO:0000256" key="7">
    <source>
        <dbReference type="ARBA" id="ARBA00022833"/>
    </source>
</evidence>
<dbReference type="InterPro" id="IPR001841">
    <property type="entry name" value="Znf_RING"/>
</dbReference>
<evidence type="ECO:0000256" key="4">
    <source>
        <dbReference type="ARBA" id="ARBA00022723"/>
    </source>
</evidence>
<dbReference type="FunFam" id="3.30.40.10:FF:000022">
    <property type="entry name" value="E3 ubiquitin-protein ligase RING1-like"/>
    <property type="match status" value="1"/>
</dbReference>
<keyword evidence="12" id="KW-1185">Reference proteome</keyword>
<dbReference type="InterPro" id="IPR013087">
    <property type="entry name" value="Znf_C2H2_type"/>
</dbReference>
<dbReference type="InterPro" id="IPR010543">
    <property type="entry name" value="DUF1117"/>
</dbReference>
<dbReference type="GO" id="GO:0008270">
    <property type="term" value="F:zinc ion binding"/>
    <property type="evidence" value="ECO:0007669"/>
    <property type="project" value="UniProtKB-KW"/>
</dbReference>
<feature type="domain" description="RING-type" evidence="10">
    <location>
        <begin position="164"/>
        <end position="205"/>
    </location>
</feature>
<comment type="caution">
    <text evidence="11">The sequence shown here is derived from an EMBL/GenBank/DDBJ whole genome shotgun (WGS) entry which is preliminary data.</text>
</comment>
<dbReference type="AlphaFoldDB" id="A0AAW1K7Y0"/>
<reference evidence="11" key="1">
    <citation type="submission" date="2024-03" db="EMBL/GenBank/DDBJ databases">
        <title>WGS assembly of Saponaria officinalis var. Norfolk2.</title>
        <authorList>
            <person name="Jenkins J."/>
            <person name="Shu S."/>
            <person name="Grimwood J."/>
            <person name="Barry K."/>
            <person name="Goodstein D."/>
            <person name="Schmutz J."/>
            <person name="Leebens-Mack J."/>
            <person name="Osbourn A."/>
        </authorList>
    </citation>
    <scope>NUCLEOTIDE SEQUENCE [LARGE SCALE GENOMIC DNA]</scope>
    <source>
        <strain evidence="11">JIC</strain>
    </source>
</reference>
<keyword evidence="4" id="KW-0479">Metal-binding</keyword>
<sequence>MNSSGSTYWCHRCDRFITLHTHHFAICPDCGGGFIEEDLHHSHNHHNHHNHHHSSLSPISPPITPSDRPLSYNPVIALPTSPSNNYTHHLYYDDGSGMGLRPVPDTVSDFLMTSGFDRVLHQLGQLGITGGAGGGATGPASKAAIESIPLVKIENCDLLQRSHCAVCKEMFEVNTEVRELPCKHIYHPGCILPWLLLHNSCPVCRFKLPSELDPNIEGEMVGLRIWRLPGGGFAVGRFLGGRGDGDREFPVVYTEIDGGFESSGGVRRVSWPIRGQRSGGRRGLGRIFHGFVSLFRRSRSSGSILRSRSQGGSIGV</sequence>
<dbReference type="InterPro" id="IPR013083">
    <property type="entry name" value="Znf_RING/FYVE/PHD"/>
</dbReference>
<dbReference type="PROSITE" id="PS00028">
    <property type="entry name" value="ZINC_FINGER_C2H2_1"/>
    <property type="match status" value="1"/>
</dbReference>
<dbReference type="Pfam" id="PF06547">
    <property type="entry name" value="DUF1117"/>
    <property type="match status" value="1"/>
</dbReference>
<feature type="compositionally biased region" description="Basic residues" evidence="9">
    <location>
        <begin position="44"/>
        <end position="54"/>
    </location>
</feature>
<proteinExistence type="predicted"/>
<protein>
    <recommendedName>
        <fullName evidence="2">RING-type E3 ubiquitin transferase</fullName>
        <ecNumber evidence="2">2.3.2.27</ecNumber>
    </recommendedName>
</protein>
<dbReference type="SMART" id="SM00184">
    <property type="entry name" value="RING"/>
    <property type="match status" value="1"/>
</dbReference>
<dbReference type="EC" id="2.3.2.27" evidence="2"/>
<organism evidence="11 12">
    <name type="scientific">Saponaria officinalis</name>
    <name type="common">Common soapwort</name>
    <name type="synonym">Lychnis saponaria</name>
    <dbReference type="NCBI Taxonomy" id="3572"/>
    <lineage>
        <taxon>Eukaryota</taxon>
        <taxon>Viridiplantae</taxon>
        <taxon>Streptophyta</taxon>
        <taxon>Embryophyta</taxon>
        <taxon>Tracheophyta</taxon>
        <taxon>Spermatophyta</taxon>
        <taxon>Magnoliopsida</taxon>
        <taxon>eudicotyledons</taxon>
        <taxon>Gunneridae</taxon>
        <taxon>Pentapetalae</taxon>
        <taxon>Caryophyllales</taxon>
        <taxon>Caryophyllaceae</taxon>
        <taxon>Caryophylleae</taxon>
        <taxon>Saponaria</taxon>
    </lineage>
</organism>
<evidence type="ECO:0000256" key="8">
    <source>
        <dbReference type="PROSITE-ProRule" id="PRU00175"/>
    </source>
</evidence>
<dbReference type="GO" id="GO:0005737">
    <property type="term" value="C:cytoplasm"/>
    <property type="evidence" value="ECO:0007669"/>
    <property type="project" value="TreeGrafter"/>
</dbReference>
<evidence type="ECO:0000256" key="1">
    <source>
        <dbReference type="ARBA" id="ARBA00000900"/>
    </source>
</evidence>
<gene>
    <name evidence="11" type="ORF">RND81_06G076800</name>
</gene>
<keyword evidence="3" id="KW-0808">Transferase</keyword>
<evidence type="ECO:0000256" key="6">
    <source>
        <dbReference type="ARBA" id="ARBA00022786"/>
    </source>
</evidence>
<dbReference type="PROSITE" id="PS50089">
    <property type="entry name" value="ZF_RING_2"/>
    <property type="match status" value="1"/>
</dbReference>
<evidence type="ECO:0000256" key="3">
    <source>
        <dbReference type="ARBA" id="ARBA00022679"/>
    </source>
</evidence>
<dbReference type="PANTHER" id="PTHR15710:SF192">
    <property type="entry name" value="RING-TYPE E3 UBIQUITIN TRANSFERASE"/>
    <property type="match status" value="1"/>
</dbReference>
<name>A0AAW1K7Y0_SAPOF</name>
<dbReference type="Gene3D" id="3.30.40.10">
    <property type="entry name" value="Zinc/RING finger domain, C3HC4 (zinc finger)"/>
    <property type="match status" value="1"/>
</dbReference>
<evidence type="ECO:0000256" key="9">
    <source>
        <dbReference type="SAM" id="MobiDB-lite"/>
    </source>
</evidence>
<comment type="catalytic activity">
    <reaction evidence="1">
        <text>S-ubiquitinyl-[E2 ubiquitin-conjugating enzyme]-L-cysteine + [acceptor protein]-L-lysine = [E2 ubiquitin-conjugating enzyme]-L-cysteine + N(6)-ubiquitinyl-[acceptor protein]-L-lysine.</text>
        <dbReference type="EC" id="2.3.2.27"/>
    </reaction>
</comment>
<dbReference type="EMBL" id="JBDFQZ010000006">
    <property type="protein sequence ID" value="KAK9714175.1"/>
    <property type="molecule type" value="Genomic_DNA"/>
</dbReference>
<evidence type="ECO:0000259" key="10">
    <source>
        <dbReference type="PROSITE" id="PS50089"/>
    </source>
</evidence>
<evidence type="ECO:0000313" key="12">
    <source>
        <dbReference type="Proteomes" id="UP001443914"/>
    </source>
</evidence>
<dbReference type="Proteomes" id="UP001443914">
    <property type="component" value="Unassembled WGS sequence"/>
</dbReference>
<keyword evidence="7" id="KW-0862">Zinc</keyword>
<dbReference type="CDD" id="cd16667">
    <property type="entry name" value="RING-H2_RNF126-like"/>
    <property type="match status" value="1"/>
</dbReference>
<dbReference type="PANTHER" id="PTHR15710">
    <property type="entry name" value="E3 UBIQUITIN-PROTEIN LIGASE PRAJA"/>
    <property type="match status" value="1"/>
</dbReference>